<reference evidence="2" key="1">
    <citation type="submission" date="2023-03" db="EMBL/GenBank/DDBJ databases">
        <title>Massive genome expansion in bonnet fungi (Mycena s.s.) driven by repeated elements and novel gene families across ecological guilds.</title>
        <authorList>
            <consortium name="Lawrence Berkeley National Laboratory"/>
            <person name="Harder C.B."/>
            <person name="Miyauchi S."/>
            <person name="Viragh M."/>
            <person name="Kuo A."/>
            <person name="Thoen E."/>
            <person name="Andreopoulos B."/>
            <person name="Lu D."/>
            <person name="Skrede I."/>
            <person name="Drula E."/>
            <person name="Henrissat B."/>
            <person name="Morin E."/>
            <person name="Kohler A."/>
            <person name="Barry K."/>
            <person name="LaButti K."/>
            <person name="Morin E."/>
            <person name="Salamov A."/>
            <person name="Lipzen A."/>
            <person name="Mereny Z."/>
            <person name="Hegedus B."/>
            <person name="Baldrian P."/>
            <person name="Stursova M."/>
            <person name="Weitz H."/>
            <person name="Taylor A."/>
            <person name="Grigoriev I.V."/>
            <person name="Nagy L.G."/>
            <person name="Martin F."/>
            <person name="Kauserud H."/>
        </authorList>
    </citation>
    <scope>NUCLEOTIDE SEQUENCE</scope>
    <source>
        <strain evidence="2">CBHHK200</strain>
    </source>
</reference>
<feature type="compositionally biased region" description="Basic and acidic residues" evidence="1">
    <location>
        <begin position="73"/>
        <end position="83"/>
    </location>
</feature>
<dbReference type="EMBL" id="JARJCM010000048">
    <property type="protein sequence ID" value="KAJ7035748.1"/>
    <property type="molecule type" value="Genomic_DNA"/>
</dbReference>
<protein>
    <submittedName>
        <fullName evidence="2">Uncharacterized protein</fullName>
    </submittedName>
</protein>
<accession>A0AAD6T0K1</accession>
<evidence type="ECO:0000256" key="1">
    <source>
        <dbReference type="SAM" id="MobiDB-lite"/>
    </source>
</evidence>
<evidence type="ECO:0000313" key="3">
    <source>
        <dbReference type="Proteomes" id="UP001218188"/>
    </source>
</evidence>
<dbReference type="Proteomes" id="UP001218188">
    <property type="component" value="Unassembled WGS sequence"/>
</dbReference>
<feature type="region of interest" description="Disordered" evidence="1">
    <location>
        <begin position="56"/>
        <end position="85"/>
    </location>
</feature>
<sequence length="157" mass="17258">MVEKDLIACTLSGGHPGEREFCQSGDDFTPETLGKRWKAVYGRRRPPVPVPFMHFARGMTGRDGTPAYGPRPTRKDGDGDHPYPRSATALRVAPAVVRHHLSPARPVTHARTDRATSRCVLRIHCGTPAHRPPRFALASEIAPNVISGRVRQSGMYS</sequence>
<keyword evidence="3" id="KW-1185">Reference proteome</keyword>
<proteinExistence type="predicted"/>
<organism evidence="2 3">
    <name type="scientific">Mycena alexandri</name>
    <dbReference type="NCBI Taxonomy" id="1745969"/>
    <lineage>
        <taxon>Eukaryota</taxon>
        <taxon>Fungi</taxon>
        <taxon>Dikarya</taxon>
        <taxon>Basidiomycota</taxon>
        <taxon>Agaricomycotina</taxon>
        <taxon>Agaricomycetes</taxon>
        <taxon>Agaricomycetidae</taxon>
        <taxon>Agaricales</taxon>
        <taxon>Marasmiineae</taxon>
        <taxon>Mycenaceae</taxon>
        <taxon>Mycena</taxon>
    </lineage>
</organism>
<name>A0AAD6T0K1_9AGAR</name>
<dbReference type="AlphaFoldDB" id="A0AAD6T0K1"/>
<comment type="caution">
    <text evidence="2">The sequence shown here is derived from an EMBL/GenBank/DDBJ whole genome shotgun (WGS) entry which is preliminary data.</text>
</comment>
<evidence type="ECO:0000313" key="2">
    <source>
        <dbReference type="EMBL" id="KAJ7035748.1"/>
    </source>
</evidence>
<gene>
    <name evidence="2" type="ORF">C8F04DRAFT_1182023</name>
</gene>